<dbReference type="Proteomes" id="UP000612055">
    <property type="component" value="Unassembled WGS sequence"/>
</dbReference>
<dbReference type="InterPro" id="IPR027417">
    <property type="entry name" value="P-loop_NTPase"/>
</dbReference>
<evidence type="ECO:0000313" key="4">
    <source>
        <dbReference type="EMBL" id="KAG2499702.1"/>
    </source>
</evidence>
<evidence type="ECO:0000256" key="3">
    <source>
        <dbReference type="SAM" id="MobiDB-lite"/>
    </source>
</evidence>
<name>A0A835YDN6_9CHLO</name>
<organism evidence="4 5">
    <name type="scientific">Edaphochlamys debaryana</name>
    <dbReference type="NCBI Taxonomy" id="47281"/>
    <lineage>
        <taxon>Eukaryota</taxon>
        <taxon>Viridiplantae</taxon>
        <taxon>Chlorophyta</taxon>
        <taxon>core chlorophytes</taxon>
        <taxon>Chlorophyceae</taxon>
        <taxon>CS clade</taxon>
        <taxon>Chlamydomonadales</taxon>
        <taxon>Chlamydomonadales incertae sedis</taxon>
        <taxon>Edaphochlamys</taxon>
    </lineage>
</organism>
<dbReference type="PANTHER" id="PTHR16184">
    <property type="entry name" value="ELONGATOR COMPLEX PROTEIN 6"/>
    <property type="match status" value="1"/>
</dbReference>
<dbReference type="EMBL" id="JAEHOE010000006">
    <property type="protein sequence ID" value="KAG2499702.1"/>
    <property type="molecule type" value="Genomic_DNA"/>
</dbReference>
<comment type="pathway">
    <text evidence="1">tRNA modification; 5-methoxycarbonylmethyl-2-thiouridine-tRNA biosynthesis.</text>
</comment>
<comment type="similarity">
    <text evidence="2">Belongs to the ELP6 family.</text>
</comment>
<evidence type="ECO:0000256" key="1">
    <source>
        <dbReference type="ARBA" id="ARBA00005043"/>
    </source>
</evidence>
<accession>A0A835YDN6</accession>
<evidence type="ECO:0000313" key="5">
    <source>
        <dbReference type="Proteomes" id="UP000612055"/>
    </source>
</evidence>
<dbReference type="Gene3D" id="3.40.50.300">
    <property type="entry name" value="P-loop containing nucleotide triphosphate hydrolases"/>
    <property type="match status" value="1"/>
</dbReference>
<keyword evidence="5" id="KW-1185">Reference proteome</keyword>
<dbReference type="AlphaFoldDB" id="A0A835YDN6"/>
<proteinExistence type="inferred from homology"/>
<dbReference type="InterPro" id="IPR018627">
    <property type="entry name" value="ELP6"/>
</dbReference>
<sequence length="295" mass="30088">MSDVEFNRLAGSSLQGGLTLVKGSLQLSGLFVVQQYLRLFLKQEYAVVLVTAEQSLDHYKYTAKKLGLSLAQFQQTGHLVCVEPPTAPVPGSSDASGSAPSSERAGGAVGGGSGSRLQRLAAAVAAAVAQRPEAAAGCAVLVDSLTHLVPLASSRQEWSAFLHHCATAAAAPQAGQAQRPGCVVAGVYGDVAEDRPWLAALEHRANVVLELEPLPGRVADVDGVATATRRCGGGTALGCAAAAGPALGSSLQGAASAAAAPAPAGGWAPLRQSLYFRSTELAVRWMAGVTDRELL</sequence>
<dbReference type="PANTHER" id="PTHR16184:SF6">
    <property type="entry name" value="ELONGATOR COMPLEX PROTEIN 6"/>
    <property type="match status" value="1"/>
</dbReference>
<dbReference type="GO" id="GO:0002098">
    <property type="term" value="P:tRNA wobble uridine modification"/>
    <property type="evidence" value="ECO:0007669"/>
    <property type="project" value="InterPro"/>
</dbReference>
<reference evidence="4" key="1">
    <citation type="journal article" date="2020" name="bioRxiv">
        <title>Comparative genomics of Chlamydomonas.</title>
        <authorList>
            <person name="Craig R.J."/>
            <person name="Hasan A.R."/>
            <person name="Ness R.W."/>
            <person name="Keightley P.D."/>
        </authorList>
    </citation>
    <scope>NUCLEOTIDE SEQUENCE</scope>
    <source>
        <strain evidence="4">CCAP 11/70</strain>
    </source>
</reference>
<feature type="compositionally biased region" description="Low complexity" evidence="3">
    <location>
        <begin position="90"/>
        <end position="106"/>
    </location>
</feature>
<gene>
    <name evidence="4" type="ORF">HYH03_002637</name>
</gene>
<dbReference type="UniPathway" id="UPA00988"/>
<evidence type="ECO:0008006" key="6">
    <source>
        <dbReference type="Google" id="ProtNLM"/>
    </source>
</evidence>
<dbReference type="Pfam" id="PF09807">
    <property type="entry name" value="ELP6"/>
    <property type="match status" value="1"/>
</dbReference>
<protein>
    <recommendedName>
        <fullName evidence="6">Elongator complex protein 6</fullName>
    </recommendedName>
</protein>
<feature type="region of interest" description="Disordered" evidence="3">
    <location>
        <begin position="84"/>
        <end position="112"/>
    </location>
</feature>
<dbReference type="OrthoDB" id="536783at2759"/>
<comment type="caution">
    <text evidence="4">The sequence shown here is derived from an EMBL/GenBank/DDBJ whole genome shotgun (WGS) entry which is preliminary data.</text>
</comment>
<dbReference type="GO" id="GO:0033588">
    <property type="term" value="C:elongator holoenzyme complex"/>
    <property type="evidence" value="ECO:0007669"/>
    <property type="project" value="InterPro"/>
</dbReference>
<evidence type="ECO:0000256" key="2">
    <source>
        <dbReference type="ARBA" id="ARBA00008837"/>
    </source>
</evidence>